<name>A0AAW5L585_BACCE</name>
<dbReference type="EMBL" id="JANHEB010000398">
    <property type="protein sequence ID" value="MCQ6289391.1"/>
    <property type="molecule type" value="Genomic_DNA"/>
</dbReference>
<dbReference type="SUPFAM" id="SSF56349">
    <property type="entry name" value="DNA breaking-rejoining enzymes"/>
    <property type="match status" value="1"/>
</dbReference>
<protein>
    <submittedName>
        <fullName evidence="2">Recombinase</fullName>
    </submittedName>
</protein>
<evidence type="ECO:0000313" key="2">
    <source>
        <dbReference type="EMBL" id="MCQ6289391.1"/>
    </source>
</evidence>
<evidence type="ECO:0000256" key="1">
    <source>
        <dbReference type="ARBA" id="ARBA00023172"/>
    </source>
</evidence>
<dbReference type="GO" id="GO:0006310">
    <property type="term" value="P:DNA recombination"/>
    <property type="evidence" value="ECO:0007669"/>
    <property type="project" value="UniProtKB-KW"/>
</dbReference>
<dbReference type="GO" id="GO:0015074">
    <property type="term" value="P:DNA integration"/>
    <property type="evidence" value="ECO:0007669"/>
    <property type="project" value="InterPro"/>
</dbReference>
<proteinExistence type="predicted"/>
<sequence>GTHSMRKTFGYHYYKQEKDVYSLIKLFGHQTQSETLRYIVIEQDEMRKTMDRFTH</sequence>
<feature type="non-terminal residue" evidence="2">
    <location>
        <position position="1"/>
    </location>
</feature>
<dbReference type="Gene3D" id="1.10.443.10">
    <property type="entry name" value="Intergrase catalytic core"/>
    <property type="match status" value="1"/>
</dbReference>
<dbReference type="InterPro" id="IPR011010">
    <property type="entry name" value="DNA_brk_join_enz"/>
</dbReference>
<organism evidence="2 3">
    <name type="scientific">Bacillus cereus</name>
    <dbReference type="NCBI Taxonomy" id="1396"/>
    <lineage>
        <taxon>Bacteria</taxon>
        <taxon>Bacillati</taxon>
        <taxon>Bacillota</taxon>
        <taxon>Bacilli</taxon>
        <taxon>Bacillales</taxon>
        <taxon>Bacillaceae</taxon>
        <taxon>Bacillus</taxon>
        <taxon>Bacillus cereus group</taxon>
    </lineage>
</organism>
<keyword evidence="1" id="KW-0233">DNA recombination</keyword>
<dbReference type="InterPro" id="IPR013762">
    <property type="entry name" value="Integrase-like_cat_sf"/>
</dbReference>
<dbReference type="AlphaFoldDB" id="A0AAW5L585"/>
<gene>
    <name evidence="2" type="ORF">NPM19_33320</name>
</gene>
<dbReference type="Proteomes" id="UP001204643">
    <property type="component" value="Unassembled WGS sequence"/>
</dbReference>
<accession>A0AAW5L585</accession>
<evidence type="ECO:0000313" key="3">
    <source>
        <dbReference type="Proteomes" id="UP001204643"/>
    </source>
</evidence>
<comment type="caution">
    <text evidence="2">The sequence shown here is derived from an EMBL/GenBank/DDBJ whole genome shotgun (WGS) entry which is preliminary data.</text>
</comment>
<reference evidence="2" key="1">
    <citation type="submission" date="2022-07" db="EMBL/GenBank/DDBJ databases">
        <title>Identification and characterization of Bacillus thuringiensis and other Bacillus cereus group isolates from spinach by whole genome sequencing.</title>
        <authorList>
            <person name="Zao X."/>
            <person name="Zervas A."/>
            <person name="Hendriks M."/>
            <person name="Rajkovic A."/>
            <person name="Van Overbeek L."/>
            <person name="Hendriksen N.B."/>
            <person name="Uyttendaele M."/>
        </authorList>
    </citation>
    <scope>NUCLEOTIDE SEQUENCE</scope>
    <source>
        <strain evidence="2">781001F-1</strain>
    </source>
</reference>
<dbReference type="GO" id="GO:0003677">
    <property type="term" value="F:DNA binding"/>
    <property type="evidence" value="ECO:0007669"/>
    <property type="project" value="InterPro"/>
</dbReference>